<evidence type="ECO:0000259" key="4">
    <source>
        <dbReference type="PROSITE" id="PS01124"/>
    </source>
</evidence>
<dbReference type="Gene3D" id="1.10.10.60">
    <property type="entry name" value="Homeodomain-like"/>
    <property type="match status" value="2"/>
</dbReference>
<dbReference type="PANTHER" id="PTHR43280:SF28">
    <property type="entry name" value="HTH-TYPE TRANSCRIPTIONAL ACTIVATOR RHAS"/>
    <property type="match status" value="1"/>
</dbReference>
<sequence length="280" mass="32574">MNIKNEKYSFHKEILKKNIHMAYRTTCDLVSVCCGDSDFVTDCIKSCGIKIYYLDSNAGLSEFSEDQLLMHKKDVESNGRKKAIFIEHSKKNNDLFYNLAKRFIEEIQNPLLKVITVFKEKEIDEDLLNTFFDDHHYVIYSNQKEKLENNNFTDLLTTSSGMERIKIIHPALFLAISYIIENIYENITLEKVSKASYVSSSHLSYLFRTKLNTKFKSILFTLKVIEAREIIRSTPNKNLTEIALDLGFYDLSHFGKVFKKYEGMSIGEFRKNVIDEGCEN</sequence>
<dbReference type="RefSeq" id="WP_020197957.1">
    <property type="nucleotide sequence ID" value="NZ_BAOH01000171.1"/>
</dbReference>
<evidence type="ECO:0000256" key="2">
    <source>
        <dbReference type="ARBA" id="ARBA00023125"/>
    </source>
</evidence>
<dbReference type="Proteomes" id="UP000031586">
    <property type="component" value="Unassembled WGS sequence"/>
</dbReference>
<dbReference type="GO" id="GO:0003700">
    <property type="term" value="F:DNA-binding transcription factor activity"/>
    <property type="evidence" value="ECO:0007669"/>
    <property type="project" value="InterPro"/>
</dbReference>
<evidence type="ECO:0000256" key="1">
    <source>
        <dbReference type="ARBA" id="ARBA00023015"/>
    </source>
</evidence>
<dbReference type="PATRIC" id="fig|1229493.5.peg.3075"/>
<feature type="domain" description="HTH araC/xylS-type" evidence="4">
    <location>
        <begin position="173"/>
        <end position="272"/>
    </location>
</feature>
<dbReference type="AlphaFoldDB" id="A0A0C1Z3F6"/>
<evidence type="ECO:0000256" key="3">
    <source>
        <dbReference type="ARBA" id="ARBA00023163"/>
    </source>
</evidence>
<dbReference type="InterPro" id="IPR018060">
    <property type="entry name" value="HTH_AraC"/>
</dbReference>
<keyword evidence="1" id="KW-0805">Transcription regulation</keyword>
<dbReference type="EMBL" id="JPRD01000032">
    <property type="protein sequence ID" value="KIF51595.1"/>
    <property type="molecule type" value="Genomic_DNA"/>
</dbReference>
<proteinExistence type="predicted"/>
<dbReference type="PROSITE" id="PS01124">
    <property type="entry name" value="HTH_ARAC_FAMILY_2"/>
    <property type="match status" value="1"/>
</dbReference>
<gene>
    <name evidence="5" type="ORF">H735_18785</name>
</gene>
<evidence type="ECO:0000313" key="6">
    <source>
        <dbReference type="Proteomes" id="UP000031586"/>
    </source>
</evidence>
<accession>A0A0C1Z3F6</accession>
<name>A0A0C1Z3F6_9VIBR</name>
<dbReference type="Pfam" id="PF12833">
    <property type="entry name" value="HTH_18"/>
    <property type="match status" value="1"/>
</dbReference>
<dbReference type="SMART" id="SM00342">
    <property type="entry name" value="HTH_ARAC"/>
    <property type="match status" value="1"/>
</dbReference>
<dbReference type="SUPFAM" id="SSF46689">
    <property type="entry name" value="Homeodomain-like"/>
    <property type="match status" value="1"/>
</dbReference>
<keyword evidence="2" id="KW-0238">DNA-binding</keyword>
<comment type="caution">
    <text evidence="5">The sequence shown here is derived from an EMBL/GenBank/DDBJ whole genome shotgun (WGS) entry which is preliminary data.</text>
</comment>
<dbReference type="PANTHER" id="PTHR43280">
    <property type="entry name" value="ARAC-FAMILY TRANSCRIPTIONAL REGULATOR"/>
    <property type="match status" value="1"/>
</dbReference>
<protein>
    <recommendedName>
        <fullName evidence="4">HTH araC/xylS-type domain-containing protein</fullName>
    </recommendedName>
</protein>
<dbReference type="InterPro" id="IPR009057">
    <property type="entry name" value="Homeodomain-like_sf"/>
</dbReference>
<keyword evidence="3" id="KW-0804">Transcription</keyword>
<reference evidence="5 6" key="1">
    <citation type="submission" date="2014-07" db="EMBL/GenBank/DDBJ databases">
        <title>Unique and conserved regions in Vibrio harveyi and related species in comparison with the shrimp pathogen Vibrio harveyi CAIM 1792.</title>
        <authorList>
            <person name="Espinoza-Valles I."/>
            <person name="Vora G."/>
            <person name="Leekitcharoenphon P."/>
            <person name="Ussery D."/>
            <person name="Hoj L."/>
            <person name="Gomez-Gil B."/>
        </authorList>
    </citation>
    <scope>NUCLEOTIDE SEQUENCE [LARGE SCALE GENOMIC DNA]</scope>
    <source>
        <strain evidence="6">CAIM 1854 / LMG 25443</strain>
    </source>
</reference>
<evidence type="ECO:0000313" key="5">
    <source>
        <dbReference type="EMBL" id="KIF51595.1"/>
    </source>
</evidence>
<dbReference type="GO" id="GO:0043565">
    <property type="term" value="F:sequence-specific DNA binding"/>
    <property type="evidence" value="ECO:0007669"/>
    <property type="project" value="InterPro"/>
</dbReference>
<organism evidence="5 6">
    <name type="scientific">Vibrio owensii CAIM 1854 = LMG 25443</name>
    <dbReference type="NCBI Taxonomy" id="1229493"/>
    <lineage>
        <taxon>Bacteria</taxon>
        <taxon>Pseudomonadati</taxon>
        <taxon>Pseudomonadota</taxon>
        <taxon>Gammaproteobacteria</taxon>
        <taxon>Vibrionales</taxon>
        <taxon>Vibrionaceae</taxon>
        <taxon>Vibrio</taxon>
    </lineage>
</organism>